<organism evidence="2 3">
    <name type="scientific">Viridibacterium curvum</name>
    <dbReference type="NCBI Taxonomy" id="1101404"/>
    <lineage>
        <taxon>Bacteria</taxon>
        <taxon>Pseudomonadati</taxon>
        <taxon>Pseudomonadota</taxon>
        <taxon>Betaproteobacteria</taxon>
        <taxon>Rhodocyclales</taxon>
        <taxon>Rhodocyclaceae</taxon>
        <taxon>Viridibacterium</taxon>
    </lineage>
</organism>
<dbReference type="Proteomes" id="UP001500547">
    <property type="component" value="Unassembled WGS sequence"/>
</dbReference>
<evidence type="ECO:0000313" key="3">
    <source>
        <dbReference type="Proteomes" id="UP001500547"/>
    </source>
</evidence>
<reference evidence="3" key="1">
    <citation type="journal article" date="2019" name="Int. J. Syst. Evol. Microbiol.">
        <title>The Global Catalogue of Microorganisms (GCM) 10K type strain sequencing project: providing services to taxonomists for standard genome sequencing and annotation.</title>
        <authorList>
            <consortium name="The Broad Institute Genomics Platform"/>
            <consortium name="The Broad Institute Genome Sequencing Center for Infectious Disease"/>
            <person name="Wu L."/>
            <person name="Ma J."/>
        </authorList>
    </citation>
    <scope>NUCLEOTIDE SEQUENCE [LARGE SCALE GENOMIC DNA]</scope>
    <source>
        <strain evidence="3">JCM 18715</strain>
    </source>
</reference>
<keyword evidence="3" id="KW-1185">Reference proteome</keyword>
<name>A0ABP9Q8F7_9RHOO</name>
<dbReference type="CDD" id="cd07043">
    <property type="entry name" value="STAS_anti-anti-sigma_factors"/>
    <property type="match status" value="1"/>
</dbReference>
<dbReference type="InterPro" id="IPR002645">
    <property type="entry name" value="STAS_dom"/>
</dbReference>
<comment type="caution">
    <text evidence="2">The sequence shown here is derived from an EMBL/GenBank/DDBJ whole genome shotgun (WGS) entry which is preliminary data.</text>
</comment>
<dbReference type="EMBL" id="BAABLD010000002">
    <property type="protein sequence ID" value="GAA5158541.1"/>
    <property type="molecule type" value="Genomic_DNA"/>
</dbReference>
<dbReference type="Gene3D" id="3.30.750.24">
    <property type="entry name" value="STAS domain"/>
    <property type="match status" value="1"/>
</dbReference>
<dbReference type="PROSITE" id="PS50801">
    <property type="entry name" value="STAS"/>
    <property type="match status" value="1"/>
</dbReference>
<evidence type="ECO:0000313" key="2">
    <source>
        <dbReference type="EMBL" id="GAA5158541.1"/>
    </source>
</evidence>
<dbReference type="InterPro" id="IPR036513">
    <property type="entry name" value="STAS_dom_sf"/>
</dbReference>
<dbReference type="SUPFAM" id="SSF52091">
    <property type="entry name" value="SpoIIaa-like"/>
    <property type="match status" value="1"/>
</dbReference>
<dbReference type="RefSeq" id="WP_345531076.1">
    <property type="nucleotide sequence ID" value="NZ_BAABLD010000002.1"/>
</dbReference>
<dbReference type="Pfam" id="PF13466">
    <property type="entry name" value="STAS_2"/>
    <property type="match status" value="1"/>
</dbReference>
<protein>
    <recommendedName>
        <fullName evidence="1">STAS domain-containing protein</fullName>
    </recommendedName>
</protein>
<sequence>MIAERNVDGQCHLCLQGALTIDEVTAVLAEADHRVRAADCTLDLAEVTTLDSAAVSLVLALLRASQASGRRLSLINAPASFSSLASLYGVDSLLVESLTTHVQH</sequence>
<accession>A0ABP9Q8F7</accession>
<dbReference type="InterPro" id="IPR058548">
    <property type="entry name" value="MlaB-like_STAS"/>
</dbReference>
<gene>
    <name evidence="2" type="ORF">GCM10025770_03180</name>
</gene>
<proteinExistence type="predicted"/>
<evidence type="ECO:0000259" key="1">
    <source>
        <dbReference type="PROSITE" id="PS50801"/>
    </source>
</evidence>
<feature type="domain" description="STAS" evidence="1">
    <location>
        <begin position="42"/>
        <end position="104"/>
    </location>
</feature>